<comment type="caution">
    <text evidence="1">The sequence shown here is derived from an EMBL/GenBank/DDBJ whole genome shotgun (WGS) entry which is preliminary data.</text>
</comment>
<proteinExistence type="predicted"/>
<evidence type="ECO:0000313" key="1">
    <source>
        <dbReference type="EMBL" id="KAJ9655683.1"/>
    </source>
</evidence>
<accession>A0ACC3A5Q4</accession>
<name>A0ACC3A5Q4_9EURO</name>
<organism evidence="1 2">
    <name type="scientific">Neophaeococcomyces mojaviensis</name>
    <dbReference type="NCBI Taxonomy" id="3383035"/>
    <lineage>
        <taxon>Eukaryota</taxon>
        <taxon>Fungi</taxon>
        <taxon>Dikarya</taxon>
        <taxon>Ascomycota</taxon>
        <taxon>Pezizomycotina</taxon>
        <taxon>Eurotiomycetes</taxon>
        <taxon>Chaetothyriomycetidae</taxon>
        <taxon>Chaetothyriales</taxon>
        <taxon>Chaetothyriales incertae sedis</taxon>
        <taxon>Neophaeococcomyces</taxon>
    </lineage>
</organism>
<evidence type="ECO:0000313" key="2">
    <source>
        <dbReference type="Proteomes" id="UP001172386"/>
    </source>
</evidence>
<keyword evidence="2" id="KW-1185">Reference proteome</keyword>
<dbReference type="Proteomes" id="UP001172386">
    <property type="component" value="Unassembled WGS sequence"/>
</dbReference>
<dbReference type="EMBL" id="JAPDRQ010000091">
    <property type="protein sequence ID" value="KAJ9655683.1"/>
    <property type="molecule type" value="Genomic_DNA"/>
</dbReference>
<sequence length="278" mass="30599">MAPQTRSGQKASAAKPNSKDTKPKAETAGAKRKRKDQPEDKTGSSATEAGEENEPPAKKPEIDHKKASSDKLDKILLKYGTVPLSDLGLESPTEPTPETVLAHLLNAMLTSARISHELATKTVKEVFKANYHHLDILKKSSWQERTEVLTDGGYTRYREKTATALGELADLISDKYHSDLNFLREKADDSPDKIRKLVKEVKGFGDVGVNIFCDSAQAIWPSLAPFIDPRSLQTAKQLGLGNDVDKLYAAVGKDPLKMAQLCTALTTIRLDKREAEFE</sequence>
<gene>
    <name evidence="1" type="ORF">H2198_005480</name>
</gene>
<reference evidence="1" key="1">
    <citation type="submission" date="2022-10" db="EMBL/GenBank/DDBJ databases">
        <title>Culturing micro-colonial fungi from biological soil crusts in the Mojave desert and describing Neophaeococcomyces mojavensis, and introducing the new genera and species Taxawa tesnikishii.</title>
        <authorList>
            <person name="Kurbessoian T."/>
            <person name="Stajich J.E."/>
        </authorList>
    </citation>
    <scope>NUCLEOTIDE SEQUENCE</scope>
    <source>
        <strain evidence="1">JES_112</strain>
    </source>
</reference>
<protein>
    <submittedName>
        <fullName evidence="1">Uncharacterized protein</fullName>
    </submittedName>
</protein>